<evidence type="ECO:0000313" key="3">
    <source>
        <dbReference type="Ensembl" id="ENSNMLP00000017875.1"/>
    </source>
</evidence>
<dbReference type="AlphaFoldDB" id="A0A8C6TAD6"/>
<dbReference type="PROSITE" id="PS51377">
    <property type="entry name" value="KIND"/>
    <property type="match status" value="1"/>
</dbReference>
<name>A0A8C6TAD6_9GOBI</name>
<dbReference type="SMART" id="SM00750">
    <property type="entry name" value="KIND"/>
    <property type="match status" value="1"/>
</dbReference>
<dbReference type="InterPro" id="IPR052074">
    <property type="entry name" value="NonRcpt_TyrProt_Phosphatase"/>
</dbReference>
<evidence type="ECO:0000313" key="4">
    <source>
        <dbReference type="Proteomes" id="UP000694523"/>
    </source>
</evidence>
<organism evidence="3 4">
    <name type="scientific">Neogobius melanostomus</name>
    <name type="common">round goby</name>
    <dbReference type="NCBI Taxonomy" id="47308"/>
    <lineage>
        <taxon>Eukaryota</taxon>
        <taxon>Metazoa</taxon>
        <taxon>Chordata</taxon>
        <taxon>Craniata</taxon>
        <taxon>Vertebrata</taxon>
        <taxon>Euteleostomi</taxon>
        <taxon>Actinopterygii</taxon>
        <taxon>Neopterygii</taxon>
        <taxon>Teleostei</taxon>
        <taxon>Neoteleostei</taxon>
        <taxon>Acanthomorphata</taxon>
        <taxon>Gobiaria</taxon>
        <taxon>Gobiiformes</taxon>
        <taxon>Gobioidei</taxon>
        <taxon>Gobiidae</taxon>
        <taxon>Benthophilinae</taxon>
        <taxon>Neogobiini</taxon>
        <taxon>Neogobius</taxon>
    </lineage>
</organism>
<reference evidence="3" key="2">
    <citation type="submission" date="2025-09" db="UniProtKB">
        <authorList>
            <consortium name="Ensembl"/>
        </authorList>
    </citation>
    <scope>IDENTIFICATION</scope>
</reference>
<proteinExistence type="predicted"/>
<accession>A0A8C6TAD6</accession>
<feature type="domain" description="KIND" evidence="2">
    <location>
        <begin position="5"/>
        <end position="117"/>
    </location>
</feature>
<dbReference type="SUPFAM" id="SSF56112">
    <property type="entry name" value="Protein kinase-like (PK-like)"/>
    <property type="match status" value="1"/>
</dbReference>
<sequence>MGTFVTLGEVLEARGSPLEEDEVWCLLLATVEALLDISKKGTLSLCSVLSPGSVLLSANGSVAFKSCVRYEDATSFTAPEVPQGHGASSRSTTEKMVVYSVGMTLYWCVDYQLPQNQVHNSYHMKIMTGKSLSCIAPHTCALSWRACCPSCSRCWRLAKSLSGIFPLGTDVLLFCQTKT</sequence>
<dbReference type="Gene3D" id="1.10.510.10">
    <property type="entry name" value="Transferase(Phosphotransferase) domain 1"/>
    <property type="match status" value="1"/>
</dbReference>
<dbReference type="PANTHER" id="PTHR46900:SF4">
    <property type="entry name" value="FERM AND PDZ DOMAIN CONTAINING 2"/>
    <property type="match status" value="1"/>
</dbReference>
<dbReference type="Ensembl" id="ENSNMLT00000020097.1">
    <property type="protein sequence ID" value="ENSNMLP00000017875.1"/>
    <property type="gene ID" value="ENSNMLG00000011796.1"/>
</dbReference>
<reference evidence="3" key="1">
    <citation type="submission" date="2025-08" db="UniProtKB">
        <authorList>
            <consortium name="Ensembl"/>
        </authorList>
    </citation>
    <scope>IDENTIFICATION</scope>
</reference>
<keyword evidence="1" id="KW-0677">Repeat</keyword>
<dbReference type="InterPro" id="IPR011019">
    <property type="entry name" value="KIND_dom"/>
</dbReference>
<keyword evidence="4" id="KW-1185">Reference proteome</keyword>
<dbReference type="InterPro" id="IPR011009">
    <property type="entry name" value="Kinase-like_dom_sf"/>
</dbReference>
<evidence type="ECO:0000259" key="2">
    <source>
        <dbReference type="PROSITE" id="PS51377"/>
    </source>
</evidence>
<evidence type="ECO:0000256" key="1">
    <source>
        <dbReference type="ARBA" id="ARBA00022737"/>
    </source>
</evidence>
<protein>
    <recommendedName>
        <fullName evidence="2">KIND domain-containing protein</fullName>
    </recommendedName>
</protein>
<dbReference type="Proteomes" id="UP000694523">
    <property type="component" value="Unplaced"/>
</dbReference>
<dbReference type="PANTHER" id="PTHR46900">
    <property type="entry name" value="TYROSINE-PROTEIN PHOSPHATASE NON-RECEPTOR TYPE 13"/>
    <property type="match status" value="1"/>
</dbReference>